<proteinExistence type="predicted"/>
<organism evidence="1 2">
    <name type="scientific">Vibrio phage VP-1</name>
    <dbReference type="NCBI Taxonomy" id="2234088"/>
    <lineage>
        <taxon>Viruses</taxon>
        <taxon>Duplodnaviria</taxon>
        <taxon>Heunggongvirae</taxon>
        <taxon>Uroviricota</taxon>
        <taxon>Caudoviricetes</taxon>
        <taxon>Pantevenvirales</taxon>
        <taxon>Ackermannviridae</taxon>
        <taxon>Vapseptimavirus</taxon>
        <taxon>Vapseptimavirus VAP7</taxon>
    </lineage>
</organism>
<protein>
    <submittedName>
        <fullName evidence="1">Tail protein</fullName>
    </submittedName>
</protein>
<dbReference type="Proteomes" id="UP000305753">
    <property type="component" value="Segment"/>
</dbReference>
<dbReference type="EMBL" id="MH363700">
    <property type="protein sequence ID" value="AWY10193.1"/>
    <property type="molecule type" value="Genomic_DNA"/>
</dbReference>
<reference evidence="1 2" key="1">
    <citation type="submission" date="2018-05" db="EMBL/GenBank/DDBJ databases">
        <title>Whole genome sequencing of Vibrio phage VP-1.</title>
        <authorList>
            <person name="Nandita M."/>
            <person name="Bhat S.G."/>
        </authorList>
    </citation>
    <scope>NUCLEOTIDE SEQUENCE [LARGE SCALE GENOMIC DNA]</scope>
</reference>
<name>A0A4P2TF09_9CAUD</name>
<accession>A0A4P2TF09</accession>
<sequence length="926" mass="105900">MHHFKHTPINNALQLALLFDNFLDRHVGNTDDNNDGLYVIDQDGVLNNNLHKEDRGSSNGAPDGTATTEGQALMILGYLYMYAATENQYWLDKSTYYFESYIRNYYLRKPIPDTPQVFRSHIYINGRAPFITAGPNTWRKGSRTGTLEYDMDFKNGRGIVASGYPDHGDEIIYIPFAFDGYLKWRSIVADVLQHGSTSKEGKTFDVAWYIDYRGYKVDPEGEIISQVNTEPKGTVQLKDTTVNGRYRINYASNNGSTIDRHEPFENWPIWIPVRDGEEGNAADAEEWFTDCAGLMYYFTKDERYKRLYECCIETLIEISGVDQNMRFFRKDKSAGTPFTDGISYEYSYSPGNVSIVYTRDNDGNIKITKAAEPNPKEFTDISLEQIASWFHVDNNSKVIVDYGHTDAEAITSIRITIMDKPQTEKGIMYEYAFKQDTSTVKRHEIPIQHFVEKENFITGRKYYKLDGTSFVPYGDAKFEKRTGENIRVDADYRVDRFGRVIFGNTSYSGIVCGFWSIASSTNGTLPMGSITYRNVARSDPALGSNCDIAIVDADGVKWSMQLPYQPQFQTFYLDWKGPWKRTDGKPGVIKPGNLKQIEIQKHGSEDTSATIDLYAFNGVPSKFDGKGVLKEYNMTITGIKANTIYTGDSFVESGTDAAKLNAPYTPGVIPFSTNFSVETQQVDSWRGIPYLGYQYPIIWGRDKKYESRMNNMTKFMRDSQTDYHRRRGLKGPVSAAYVWPRWDNGSYGEFNTFVDVFWGSKQPWAGYYSRCMFGMCRLRYHLVRTGRTPNDDVVQFTEDWIDYLADFMKKNDNWTPTVFHSNREPYTYDGDFTGHMSASFLAGACECYLAGSRNPNLETVIEGIYTQFERQLINLGPGHHMNGGYSVWAGGNYFFGVWTEILRGFGAYIMYHKKKLYGDSYTPPYE</sequence>
<evidence type="ECO:0000313" key="1">
    <source>
        <dbReference type="EMBL" id="AWY10193.1"/>
    </source>
</evidence>
<evidence type="ECO:0000313" key="2">
    <source>
        <dbReference type="Proteomes" id="UP000305753"/>
    </source>
</evidence>